<evidence type="ECO:0000313" key="8">
    <source>
        <dbReference type="Proteomes" id="UP000002376"/>
    </source>
</evidence>
<dbReference type="Pfam" id="PF04138">
    <property type="entry name" value="GtrA_DPMS_TM"/>
    <property type="match status" value="1"/>
</dbReference>
<feature type="domain" description="GtrA/DPMS transmembrane" evidence="6">
    <location>
        <begin position="123"/>
        <end position="250"/>
    </location>
</feature>
<dbReference type="AlphaFoldDB" id="D5U039"/>
<name>D5U039_THEAM</name>
<reference evidence="7 8" key="1">
    <citation type="journal article" date="2010" name="Stand. Genomic Sci.">
        <title>Complete genome sequence of Thermosphaera aggregans type strain (M11TL).</title>
        <authorList>
            <person name="Spring S."/>
            <person name="Rachel R."/>
            <person name="Lapidus A."/>
            <person name="Davenport K."/>
            <person name="Tice H."/>
            <person name="Copeland A."/>
            <person name="Cheng J.F."/>
            <person name="Lucas S."/>
            <person name="Chen F."/>
            <person name="Nolan M."/>
            <person name="Bruce D."/>
            <person name="Goodwin L."/>
            <person name="Pitluck S."/>
            <person name="Ivanova N."/>
            <person name="Mavromatis K."/>
            <person name="Ovchinnikova G."/>
            <person name="Pati A."/>
            <person name="Chen A."/>
            <person name="Palaniappan K."/>
            <person name="Land M."/>
            <person name="Hauser L."/>
            <person name="Chang Y.J."/>
            <person name="Jeffries C.C."/>
            <person name="Brettin T."/>
            <person name="Detter J.C."/>
            <person name="Tapia R."/>
            <person name="Han C."/>
            <person name="Heimerl T."/>
            <person name="Weikl F."/>
            <person name="Brambilla E."/>
            <person name="Goker M."/>
            <person name="Bristow J."/>
            <person name="Eisen J.A."/>
            <person name="Markowitz V."/>
            <person name="Hugenholtz P."/>
            <person name="Kyrpides N.C."/>
            <person name="Klenk H.P."/>
        </authorList>
    </citation>
    <scope>NUCLEOTIDE SEQUENCE [LARGE SCALE GENOMIC DNA]</scope>
    <source>
        <strain evidence="8">DSM 11486 / M11TL</strain>
    </source>
</reference>
<evidence type="ECO:0000256" key="5">
    <source>
        <dbReference type="SAM" id="Phobius"/>
    </source>
</evidence>
<dbReference type="HOGENOM" id="CLU_1122583_0_0_2"/>
<feature type="transmembrane region" description="Helical" evidence="5">
    <location>
        <begin position="227"/>
        <end position="248"/>
    </location>
</feature>
<dbReference type="KEGG" id="tag:Tagg_0209"/>
<keyword evidence="3 5" id="KW-1133">Transmembrane helix</keyword>
<reference key="3">
    <citation type="submission" date="2010-02" db="EMBL/GenBank/DDBJ databases">
        <title>Complete genome sequence of Thermosphaera aggregans type strain (M11TL).</title>
        <authorList>
            <consortium name="US DOE Joint Genome Institute (JGI-PGF)"/>
            <person name="Spring S."/>
            <person name="Lapidus A."/>
            <person name="Munk C."/>
            <person name="Schroeder M."/>
            <person name="Glavina Del Rio T."/>
            <person name="Tice H."/>
            <person name="Copeland A."/>
            <person name="Cheng J.-F."/>
            <person name="Lucas S."/>
            <person name="Chen F."/>
            <person name="Nolan M."/>
            <person name="Bruce D."/>
            <person name="Goodwin L."/>
            <person name="Pitluck S."/>
            <person name="Ivanova N."/>
            <person name="Mavromatis K."/>
            <person name="Ovchinnikova G."/>
            <person name="Pati A."/>
            <person name="Chen A."/>
            <person name="Palaniappan K."/>
            <person name="Land M."/>
            <person name="Hauser L."/>
            <person name="Chang Y.-J."/>
            <person name="Jeffries C.C."/>
            <person name="Brettin T."/>
            <person name="Detter J.C."/>
            <person name="Tapia R."/>
            <person name="Han C."/>
            <person name="Chain P."/>
            <person name="Heimerl T."/>
            <person name="Weik F."/>
            <person name="Goker M."/>
            <person name="Rachel R."/>
            <person name="Bristow J."/>
            <person name="Eisen J.A."/>
            <person name="Markowitz V."/>
            <person name="Hugenholtz P."/>
            <person name="Kyrpides N.C."/>
            <person name="Klenk H.-P."/>
        </authorList>
    </citation>
    <scope>NUCLEOTIDE SEQUENCE</scope>
    <source>
        <strain>DSM 11486</strain>
    </source>
</reference>
<evidence type="ECO:0000313" key="7">
    <source>
        <dbReference type="EMBL" id="ADG90489.1"/>
    </source>
</evidence>
<dbReference type="RefSeq" id="WP_013129082.1">
    <property type="nucleotide sequence ID" value="NC_014160.1"/>
</dbReference>
<keyword evidence="4 5" id="KW-0472">Membrane</keyword>
<evidence type="ECO:0000256" key="2">
    <source>
        <dbReference type="ARBA" id="ARBA00022692"/>
    </source>
</evidence>
<reference evidence="8" key="2">
    <citation type="journal article" date="2010" name="Stand. Genomic Sci.">
        <title>Complete genome sequence of Thermosphaera aggregans type strain (M11TLT).</title>
        <authorList>
            <person name="Spring S."/>
            <person name="Rachel R."/>
            <person name="Lapidus A."/>
            <person name="Davenport K."/>
            <person name="Tice H."/>
            <person name="Copeland A."/>
            <person name="Cheng J.-F."/>
            <person name="Lucas S."/>
            <person name="Chen F."/>
            <person name="Nolan M."/>
            <person name="Bruce D."/>
            <person name="Goodwin L."/>
            <person name="Pitluck S."/>
            <person name="Ivanova N."/>
            <person name="Mavromatis K."/>
            <person name="Ovchinnikova G."/>
            <person name="Pati A."/>
            <person name="Chen A."/>
            <person name="Palaniappan K."/>
            <person name="Land M."/>
            <person name="Hauser L."/>
            <person name="Chang Y.-J."/>
            <person name="Jeffries C.C."/>
            <person name="Brettin T."/>
            <person name="Detter J.C."/>
            <person name="Tapia R."/>
            <person name="Han C."/>
            <person name="Heimerl T."/>
            <person name="Weikl F."/>
            <person name="Brambilla E."/>
            <person name="Goker M."/>
            <person name="Bristow J."/>
            <person name="Eisen J.A."/>
            <person name="Markowitz V."/>
            <person name="Hugenholtz P."/>
            <person name="Kyrpides N.C."/>
            <person name="Klenk H.-P."/>
        </authorList>
    </citation>
    <scope>NUCLEOTIDE SEQUENCE [LARGE SCALE GENOMIC DNA]</scope>
    <source>
        <strain evidence="8">DSM 11486 / M11TL</strain>
    </source>
</reference>
<dbReference type="eggNOG" id="arCOG02228">
    <property type="taxonomic scope" value="Archaea"/>
</dbReference>
<gene>
    <name evidence="7" type="ordered locus">Tagg_0209</name>
</gene>
<dbReference type="GeneID" id="9165221"/>
<organism evidence="7 8">
    <name type="scientific">Thermosphaera aggregans (strain DSM 11486 / M11TL)</name>
    <dbReference type="NCBI Taxonomy" id="633148"/>
    <lineage>
        <taxon>Archaea</taxon>
        <taxon>Thermoproteota</taxon>
        <taxon>Thermoprotei</taxon>
        <taxon>Desulfurococcales</taxon>
        <taxon>Desulfurococcaceae</taxon>
        <taxon>Thermosphaera</taxon>
    </lineage>
</organism>
<dbReference type="InterPro" id="IPR007267">
    <property type="entry name" value="GtrA_DPMS_TM"/>
</dbReference>
<dbReference type="EMBL" id="CP001939">
    <property type="protein sequence ID" value="ADG90489.1"/>
    <property type="molecule type" value="Genomic_DNA"/>
</dbReference>
<feature type="transmembrane region" description="Helical" evidence="5">
    <location>
        <begin position="197"/>
        <end position="221"/>
    </location>
</feature>
<dbReference type="OrthoDB" id="44002at2157"/>
<sequence>MNYVSCAEGSEHKILVRKGFDPLCRKLAGIKHPVGLNCVEIIARLPLRVKLAILLNSLKRLERPRFKIPIGIITSGKDDIDLGGHGCEKLEVTLNPEDASEIIKSLLPLIVALPLIEPLRVLKFIIVGAAGSIVNLAVAQLIFHQLTGIGVADLVKNPFSSFAGFESSVLFNFILHEKWTFADASIDRRFKNVIARLVKYHGASIASFSSQILLATTLPILLGMVFWLAQLTGIIVGFALNFILGYMYTWSRSRL</sequence>
<dbReference type="GO" id="GO:0000271">
    <property type="term" value="P:polysaccharide biosynthetic process"/>
    <property type="evidence" value="ECO:0007669"/>
    <property type="project" value="InterPro"/>
</dbReference>
<evidence type="ECO:0000256" key="4">
    <source>
        <dbReference type="ARBA" id="ARBA00023136"/>
    </source>
</evidence>
<accession>D5U039</accession>
<dbReference type="Proteomes" id="UP000002376">
    <property type="component" value="Chromosome"/>
</dbReference>
<comment type="subcellular location">
    <subcellularLocation>
        <location evidence="1">Membrane</location>
        <topology evidence="1">Multi-pass membrane protein</topology>
    </subcellularLocation>
</comment>
<feature type="transmembrane region" description="Helical" evidence="5">
    <location>
        <begin position="124"/>
        <end position="146"/>
    </location>
</feature>
<dbReference type="GO" id="GO:0016020">
    <property type="term" value="C:membrane"/>
    <property type="evidence" value="ECO:0007669"/>
    <property type="project" value="UniProtKB-SubCell"/>
</dbReference>
<keyword evidence="8" id="KW-1185">Reference proteome</keyword>
<evidence type="ECO:0000256" key="3">
    <source>
        <dbReference type="ARBA" id="ARBA00022989"/>
    </source>
</evidence>
<protein>
    <submittedName>
        <fullName evidence="7">GtrA family protein</fullName>
    </submittedName>
</protein>
<feature type="transmembrane region" description="Helical" evidence="5">
    <location>
        <begin position="158"/>
        <end position="176"/>
    </location>
</feature>
<dbReference type="STRING" id="633148.Tagg_0209"/>
<evidence type="ECO:0000256" key="1">
    <source>
        <dbReference type="ARBA" id="ARBA00004141"/>
    </source>
</evidence>
<keyword evidence="2 5" id="KW-0812">Transmembrane</keyword>
<evidence type="ECO:0000259" key="6">
    <source>
        <dbReference type="Pfam" id="PF04138"/>
    </source>
</evidence>
<proteinExistence type="predicted"/>